<reference evidence="6 7" key="1">
    <citation type="submission" date="2024-05" db="EMBL/GenBank/DDBJ databases">
        <title>Haplotype-resolved chromosome-level genome assembly of Huyou (Citrus changshanensis).</title>
        <authorList>
            <person name="Miao C."/>
            <person name="Chen W."/>
            <person name="Wu Y."/>
            <person name="Wang L."/>
            <person name="Zhao S."/>
            <person name="Grierson D."/>
            <person name="Xu C."/>
            <person name="Chen K."/>
        </authorList>
    </citation>
    <scope>NUCLEOTIDE SEQUENCE [LARGE SCALE GENOMIC DNA]</scope>
    <source>
        <strain evidence="6">01-14</strain>
        <tissue evidence="6">Leaf</tissue>
    </source>
</reference>
<keyword evidence="2" id="KW-0645">Protease</keyword>
<protein>
    <recommendedName>
        <fullName evidence="5">Ubiquitin-like protease family profile domain-containing protein</fullName>
    </recommendedName>
</protein>
<organism evidence="6 7">
    <name type="scientific">Citrus x changshan-huyou</name>
    <dbReference type="NCBI Taxonomy" id="2935761"/>
    <lineage>
        <taxon>Eukaryota</taxon>
        <taxon>Viridiplantae</taxon>
        <taxon>Streptophyta</taxon>
        <taxon>Embryophyta</taxon>
        <taxon>Tracheophyta</taxon>
        <taxon>Spermatophyta</taxon>
        <taxon>Magnoliopsida</taxon>
        <taxon>eudicotyledons</taxon>
        <taxon>Gunneridae</taxon>
        <taxon>Pentapetalae</taxon>
        <taxon>rosids</taxon>
        <taxon>malvids</taxon>
        <taxon>Sapindales</taxon>
        <taxon>Rutaceae</taxon>
        <taxon>Aurantioideae</taxon>
        <taxon>Citrus</taxon>
    </lineage>
</organism>
<feature type="region of interest" description="Disordered" evidence="4">
    <location>
        <begin position="1"/>
        <end position="34"/>
    </location>
</feature>
<feature type="compositionally biased region" description="Basic residues" evidence="4">
    <location>
        <begin position="228"/>
        <end position="240"/>
    </location>
</feature>
<evidence type="ECO:0000313" key="6">
    <source>
        <dbReference type="EMBL" id="KAK9177575.1"/>
    </source>
</evidence>
<dbReference type="GO" id="GO:0008234">
    <property type="term" value="F:cysteine-type peptidase activity"/>
    <property type="evidence" value="ECO:0007669"/>
    <property type="project" value="InterPro"/>
</dbReference>
<dbReference type="AlphaFoldDB" id="A0AAP0QAH1"/>
<gene>
    <name evidence="6" type="ORF">WN944_029598</name>
</gene>
<proteinExistence type="inferred from homology"/>
<dbReference type="EMBL" id="JBCGBO010000025">
    <property type="protein sequence ID" value="KAK9177575.1"/>
    <property type="molecule type" value="Genomic_DNA"/>
</dbReference>
<dbReference type="PROSITE" id="PS50600">
    <property type="entry name" value="ULP_PROTEASE"/>
    <property type="match status" value="1"/>
</dbReference>
<feature type="compositionally biased region" description="Basic and acidic residues" evidence="4">
    <location>
        <begin position="216"/>
        <end position="227"/>
    </location>
</feature>
<comment type="caution">
    <text evidence="6">The sequence shown here is derived from an EMBL/GenBank/DDBJ whole genome shotgun (WGS) entry which is preliminary data.</text>
</comment>
<dbReference type="Gene3D" id="3.40.395.10">
    <property type="entry name" value="Adenoviral Proteinase, Chain A"/>
    <property type="match status" value="1"/>
</dbReference>
<evidence type="ECO:0000256" key="4">
    <source>
        <dbReference type="SAM" id="MobiDB-lite"/>
    </source>
</evidence>
<evidence type="ECO:0000256" key="2">
    <source>
        <dbReference type="ARBA" id="ARBA00022670"/>
    </source>
</evidence>
<name>A0AAP0QAH1_9ROSI</name>
<dbReference type="SUPFAM" id="SSF54001">
    <property type="entry name" value="Cysteine proteinases"/>
    <property type="match status" value="1"/>
</dbReference>
<feature type="compositionally biased region" description="Basic and acidic residues" evidence="4">
    <location>
        <begin position="170"/>
        <end position="181"/>
    </location>
</feature>
<dbReference type="PANTHER" id="PTHR33018">
    <property type="entry name" value="OS10G0338966 PROTEIN-RELATED"/>
    <property type="match status" value="1"/>
</dbReference>
<feature type="domain" description="Ubiquitin-like protease family profile" evidence="5">
    <location>
        <begin position="355"/>
        <end position="496"/>
    </location>
</feature>
<dbReference type="PANTHER" id="PTHR33018:SF31">
    <property type="entry name" value="TRANSPOSASE, PTTA_EN_SPM, PLANT"/>
    <property type="match status" value="1"/>
</dbReference>
<keyword evidence="7" id="KW-1185">Reference proteome</keyword>
<evidence type="ECO:0000256" key="1">
    <source>
        <dbReference type="ARBA" id="ARBA00005234"/>
    </source>
</evidence>
<feature type="compositionally biased region" description="Low complexity" evidence="4">
    <location>
        <begin position="241"/>
        <end position="255"/>
    </location>
</feature>
<evidence type="ECO:0000313" key="7">
    <source>
        <dbReference type="Proteomes" id="UP001428341"/>
    </source>
</evidence>
<feature type="compositionally biased region" description="Basic residues" evidence="4">
    <location>
        <begin position="261"/>
        <end position="274"/>
    </location>
</feature>
<dbReference type="InterPro" id="IPR038765">
    <property type="entry name" value="Papain-like_cys_pep_sf"/>
</dbReference>
<dbReference type="Proteomes" id="UP001428341">
    <property type="component" value="Unassembled WGS sequence"/>
</dbReference>
<accession>A0AAP0QAH1</accession>
<evidence type="ECO:0000256" key="3">
    <source>
        <dbReference type="ARBA" id="ARBA00022801"/>
    </source>
</evidence>
<feature type="compositionally biased region" description="Basic and acidic residues" evidence="4">
    <location>
        <begin position="194"/>
        <end position="206"/>
    </location>
</feature>
<evidence type="ECO:0000259" key="5">
    <source>
        <dbReference type="PROSITE" id="PS50600"/>
    </source>
</evidence>
<feature type="region of interest" description="Disordered" evidence="4">
    <location>
        <begin position="168"/>
        <end position="282"/>
    </location>
</feature>
<comment type="similarity">
    <text evidence="1">Belongs to the peptidase C48 family.</text>
</comment>
<dbReference type="InterPro" id="IPR003653">
    <property type="entry name" value="Peptidase_C48_C"/>
</dbReference>
<keyword evidence="3" id="KW-0378">Hydrolase</keyword>
<dbReference type="GO" id="GO:0006508">
    <property type="term" value="P:proteolysis"/>
    <property type="evidence" value="ECO:0007669"/>
    <property type="project" value="UniProtKB-KW"/>
</dbReference>
<sequence>MDFNDEPISDEEKQCYSNEDDQVPKGDDGFDDFDDLLCSPTHLEDDGDAELGNEEDQFSKDLSSQKGLTLNPDNKNLRTENGKIVVRYNRYGVPVGPEATALSTFLRVLARVFVPIIFKDWRLVPDKYKEALWSFVQSAETGLSEDQIDMSELGSEMRAGWNAKKLSLSSDRRNDEHEVSKHNLKSTATSPRKNGGDPKRKKDNPNNKKHKTAMKILEDFGKFPETPKKRKGSPKKKRPKTTNNELGDLGNLLETPNTRHGSPKKKSAQTAMKKKAMDKPDKALVRKTKLKDCGDAGHVVRKRKTRQATAQHQQNTTVNPRFKFFLGLCNMKLPASGNYLPHPLDNEVFESECLAYIGRDDCYALATMEWLGLNHMHIYMACLYDKIPADKMGKPFGFMNPSHVSPNIVENALKTRITRTQAIANRLAKARPSQFIFIPYNPGAHWILVVIDMAAKTGYFMDVHGNSPAEDIKELVPKQPGSYECRYYVMLYMRDIIVDPSLLLNNFNNKPVYTQAEMDEYETVSHLMAVWFVLRVNSRLFLTY</sequence>